<dbReference type="Pfam" id="PF01810">
    <property type="entry name" value="LysE"/>
    <property type="match status" value="1"/>
</dbReference>
<dbReference type="EMBL" id="JAJAWG010000002">
    <property type="protein sequence ID" value="MCB5195452.1"/>
    <property type="molecule type" value="Genomic_DNA"/>
</dbReference>
<evidence type="ECO:0000256" key="1">
    <source>
        <dbReference type="ARBA" id="ARBA00004651"/>
    </source>
</evidence>
<feature type="transmembrane region" description="Helical" evidence="6">
    <location>
        <begin position="191"/>
        <end position="214"/>
    </location>
</feature>
<feature type="transmembrane region" description="Helical" evidence="6">
    <location>
        <begin position="72"/>
        <end position="94"/>
    </location>
</feature>
<organism evidence="7 8">
    <name type="scientific">Deefgea salmonis</name>
    <dbReference type="NCBI Taxonomy" id="2875502"/>
    <lineage>
        <taxon>Bacteria</taxon>
        <taxon>Pseudomonadati</taxon>
        <taxon>Pseudomonadota</taxon>
        <taxon>Betaproteobacteria</taxon>
        <taxon>Neisseriales</taxon>
        <taxon>Chitinibacteraceae</taxon>
        <taxon>Deefgea</taxon>
    </lineage>
</organism>
<comment type="caution">
    <text evidence="7">The sequence shown here is derived from an EMBL/GenBank/DDBJ whole genome shotgun (WGS) entry which is preliminary data.</text>
</comment>
<evidence type="ECO:0000256" key="6">
    <source>
        <dbReference type="SAM" id="Phobius"/>
    </source>
</evidence>
<sequence length="219" mass="23398">MEINLFAIFATVALAHFIALLSPGPDFLLVVKSAVKNKKQVAIGVAIGIASANAVYIALCLIGVGAILASSIVIMMAIKLAGGVFLIYLAVMALKAKKSDYSFLANAVDVKESNESTIAKEFVTGFLSGILNPKNPLFYLSLFTLVLNGDVGLGFKIALGVWMALIVFLWDAFIILVLSHKDIRSIFNRSAFYVDKTAGVILGAFGLTLIYSAIFKANK</sequence>
<protein>
    <submittedName>
        <fullName evidence="7">LysE family translocator</fullName>
    </submittedName>
</protein>
<accession>A0ABS8BIA3</accession>
<keyword evidence="8" id="KW-1185">Reference proteome</keyword>
<dbReference type="Proteomes" id="UP001198034">
    <property type="component" value="Unassembled WGS sequence"/>
</dbReference>
<name>A0ABS8BIA3_9NEIS</name>
<feature type="transmembrane region" description="Helical" evidence="6">
    <location>
        <begin position="161"/>
        <end position="179"/>
    </location>
</feature>
<evidence type="ECO:0000256" key="4">
    <source>
        <dbReference type="ARBA" id="ARBA00022989"/>
    </source>
</evidence>
<evidence type="ECO:0000256" key="5">
    <source>
        <dbReference type="ARBA" id="ARBA00023136"/>
    </source>
</evidence>
<dbReference type="RefSeq" id="WP_226763252.1">
    <property type="nucleotide sequence ID" value="NZ_JAJAWG010000002.1"/>
</dbReference>
<evidence type="ECO:0000313" key="7">
    <source>
        <dbReference type="EMBL" id="MCB5195452.1"/>
    </source>
</evidence>
<dbReference type="PANTHER" id="PTHR30086">
    <property type="entry name" value="ARGININE EXPORTER PROTEIN ARGO"/>
    <property type="match status" value="1"/>
</dbReference>
<feature type="transmembrane region" description="Helical" evidence="6">
    <location>
        <begin position="41"/>
        <end position="66"/>
    </location>
</feature>
<feature type="transmembrane region" description="Helical" evidence="6">
    <location>
        <begin position="6"/>
        <end position="29"/>
    </location>
</feature>
<evidence type="ECO:0000256" key="3">
    <source>
        <dbReference type="ARBA" id="ARBA00022692"/>
    </source>
</evidence>
<proteinExistence type="predicted"/>
<dbReference type="PANTHER" id="PTHR30086:SF20">
    <property type="entry name" value="ARGININE EXPORTER PROTEIN ARGO-RELATED"/>
    <property type="match status" value="1"/>
</dbReference>
<keyword evidence="4 6" id="KW-1133">Transmembrane helix</keyword>
<keyword evidence="3 6" id="KW-0812">Transmembrane</keyword>
<dbReference type="InterPro" id="IPR001123">
    <property type="entry name" value="LeuE-type"/>
</dbReference>
<evidence type="ECO:0000313" key="8">
    <source>
        <dbReference type="Proteomes" id="UP001198034"/>
    </source>
</evidence>
<evidence type="ECO:0000256" key="2">
    <source>
        <dbReference type="ARBA" id="ARBA00022475"/>
    </source>
</evidence>
<keyword evidence="5 6" id="KW-0472">Membrane</keyword>
<keyword evidence="2" id="KW-1003">Cell membrane</keyword>
<reference evidence="7 8" key="1">
    <citation type="submission" date="2021-10" db="EMBL/GenBank/DDBJ databases">
        <authorList>
            <person name="Chen M."/>
        </authorList>
    </citation>
    <scope>NUCLEOTIDE SEQUENCE [LARGE SCALE GENOMIC DNA]</scope>
    <source>
        <strain evidence="7 8">H3-26</strain>
    </source>
</reference>
<gene>
    <name evidence="7" type="ORF">LG219_04000</name>
</gene>
<comment type="subcellular location">
    <subcellularLocation>
        <location evidence="1">Cell membrane</location>
        <topology evidence="1">Multi-pass membrane protein</topology>
    </subcellularLocation>
</comment>